<dbReference type="Pfam" id="PF21743">
    <property type="entry name" value="PTM_DIR17_Tudor"/>
    <property type="match status" value="1"/>
</dbReference>
<keyword evidence="4" id="KW-0862">Zinc</keyword>
<dbReference type="CDD" id="cd20401">
    <property type="entry name" value="Tudor_AtPTM-like"/>
    <property type="match status" value="1"/>
</dbReference>
<dbReference type="PROSITE" id="PS50827">
    <property type="entry name" value="DDT"/>
    <property type="match status" value="1"/>
</dbReference>
<evidence type="ECO:0000256" key="3">
    <source>
        <dbReference type="ARBA" id="ARBA00022771"/>
    </source>
</evidence>
<dbReference type="PROSITE" id="PS50016">
    <property type="entry name" value="ZF_PHD_2"/>
    <property type="match status" value="1"/>
</dbReference>
<dbReference type="STRING" id="3871.A0A4P1RDH3"/>
<evidence type="ECO:0000313" key="10">
    <source>
        <dbReference type="EMBL" id="OIW08521.1"/>
    </source>
</evidence>
<dbReference type="InterPro" id="IPR019787">
    <property type="entry name" value="Znf_PHD-finger"/>
</dbReference>
<evidence type="ECO:0000256" key="4">
    <source>
        <dbReference type="ARBA" id="ARBA00022833"/>
    </source>
</evidence>
<feature type="compositionally biased region" description="Acidic residues" evidence="7">
    <location>
        <begin position="142"/>
        <end position="152"/>
    </location>
</feature>
<evidence type="ECO:0000313" key="11">
    <source>
        <dbReference type="Proteomes" id="UP000188354"/>
    </source>
</evidence>
<keyword evidence="3 6" id="KW-0863">Zinc-finger</keyword>
<dbReference type="GO" id="GO:0005634">
    <property type="term" value="C:nucleus"/>
    <property type="evidence" value="ECO:0007669"/>
    <property type="project" value="UniProtKB-SubCell"/>
</dbReference>
<evidence type="ECO:0000256" key="2">
    <source>
        <dbReference type="ARBA" id="ARBA00022723"/>
    </source>
</evidence>
<keyword evidence="2" id="KW-0479">Metal-binding</keyword>
<feature type="region of interest" description="Disordered" evidence="7">
    <location>
        <begin position="1302"/>
        <end position="1338"/>
    </location>
</feature>
<feature type="compositionally biased region" description="Basic and acidic residues" evidence="7">
    <location>
        <begin position="1444"/>
        <end position="1453"/>
    </location>
</feature>
<evidence type="ECO:0000259" key="8">
    <source>
        <dbReference type="PROSITE" id="PS50016"/>
    </source>
</evidence>
<evidence type="ECO:0000256" key="7">
    <source>
        <dbReference type="SAM" id="MobiDB-lite"/>
    </source>
</evidence>
<dbReference type="InterPro" id="IPR019786">
    <property type="entry name" value="Zinc_finger_PHD-type_CS"/>
</dbReference>
<dbReference type="PANTHER" id="PTHR46508">
    <property type="entry name" value="PHD FINGER FAMILY PROTEIN"/>
    <property type="match status" value="1"/>
</dbReference>
<evidence type="ECO:0000256" key="6">
    <source>
        <dbReference type="PROSITE-ProRule" id="PRU00146"/>
    </source>
</evidence>
<feature type="region of interest" description="Disordered" evidence="7">
    <location>
        <begin position="1"/>
        <end position="22"/>
    </location>
</feature>
<dbReference type="Pfam" id="PF02791">
    <property type="entry name" value="DDT"/>
    <property type="match status" value="1"/>
</dbReference>
<feature type="compositionally biased region" description="Basic and acidic residues" evidence="7">
    <location>
        <begin position="118"/>
        <end position="133"/>
    </location>
</feature>
<dbReference type="SUPFAM" id="SSF57903">
    <property type="entry name" value="FYVE/PHD zinc finger"/>
    <property type="match status" value="3"/>
</dbReference>
<dbReference type="EMBL" id="CM007367">
    <property type="protein sequence ID" value="OIW08521.1"/>
    <property type="molecule type" value="Genomic_DNA"/>
</dbReference>
<dbReference type="InterPro" id="IPR013083">
    <property type="entry name" value="Znf_RING/FYVE/PHD"/>
</dbReference>
<dbReference type="PANTHER" id="PTHR46508:SF1">
    <property type="entry name" value="PHD FINGER FAMILY PROTEIN"/>
    <property type="match status" value="1"/>
</dbReference>
<dbReference type="SMART" id="SM00249">
    <property type="entry name" value="PHD"/>
    <property type="match status" value="4"/>
</dbReference>
<reference evidence="10 11" key="1">
    <citation type="journal article" date="2017" name="Plant Biotechnol. J.">
        <title>A comprehensive draft genome sequence for lupin (Lupinus angustifolius), an emerging health food: insights into plant-microbe interactions and legume evolution.</title>
        <authorList>
            <person name="Hane J.K."/>
            <person name="Ming Y."/>
            <person name="Kamphuis L.G."/>
            <person name="Nelson M.N."/>
            <person name="Garg G."/>
            <person name="Atkins C.A."/>
            <person name="Bayer P.E."/>
            <person name="Bravo A."/>
            <person name="Bringans S."/>
            <person name="Cannon S."/>
            <person name="Edwards D."/>
            <person name="Foley R."/>
            <person name="Gao L.L."/>
            <person name="Harrison M.J."/>
            <person name="Huang W."/>
            <person name="Hurgobin B."/>
            <person name="Li S."/>
            <person name="Liu C.W."/>
            <person name="McGrath A."/>
            <person name="Morahan G."/>
            <person name="Murray J."/>
            <person name="Weller J."/>
            <person name="Jian J."/>
            <person name="Singh K.B."/>
        </authorList>
    </citation>
    <scope>NUCLEOTIDE SEQUENCE [LARGE SCALE GENOMIC DNA]</scope>
    <source>
        <strain evidence="11">cv. Tanjil</strain>
        <tissue evidence="10">Whole plant</tissue>
    </source>
</reference>
<dbReference type="Gramene" id="OIW08521">
    <property type="protein sequence ID" value="OIW08521"/>
    <property type="gene ID" value="TanjilG_03197"/>
</dbReference>
<dbReference type="PROSITE" id="PS01359">
    <property type="entry name" value="ZF_PHD_1"/>
    <property type="match status" value="1"/>
</dbReference>
<proteinExistence type="predicted"/>
<dbReference type="Proteomes" id="UP000188354">
    <property type="component" value="Chromosome LG07"/>
</dbReference>
<dbReference type="SMART" id="SM00571">
    <property type="entry name" value="DDT"/>
    <property type="match status" value="1"/>
</dbReference>
<feature type="compositionally biased region" description="Acidic residues" evidence="7">
    <location>
        <begin position="347"/>
        <end position="357"/>
    </location>
</feature>
<evidence type="ECO:0008006" key="12">
    <source>
        <dbReference type="Google" id="ProtNLM"/>
    </source>
</evidence>
<dbReference type="InterPro" id="IPR001965">
    <property type="entry name" value="Znf_PHD"/>
</dbReference>
<feature type="region of interest" description="Disordered" evidence="7">
    <location>
        <begin position="118"/>
        <end position="187"/>
    </location>
</feature>
<dbReference type="Pfam" id="PF24294">
    <property type="entry name" value="Chromo_PTM"/>
    <property type="match status" value="1"/>
</dbReference>
<dbReference type="InterPro" id="IPR028942">
    <property type="entry name" value="WHIM1_dom"/>
</dbReference>
<accession>A0A4P1RDH3</accession>
<comment type="subcellular location">
    <subcellularLocation>
        <location evidence="1">Nucleus</location>
    </subcellularLocation>
</comment>
<name>A0A4P1RDH3_LUPAN</name>
<dbReference type="InterPro" id="IPR011011">
    <property type="entry name" value="Znf_FYVE_PHD"/>
</dbReference>
<dbReference type="InterPro" id="IPR056618">
    <property type="entry name" value="Chromo_PTM"/>
</dbReference>
<dbReference type="Pfam" id="PF00628">
    <property type="entry name" value="PHD"/>
    <property type="match status" value="1"/>
</dbReference>
<dbReference type="InterPro" id="IPR047365">
    <property type="entry name" value="Tudor_AtPTM-like"/>
</dbReference>
<organism evidence="10 11">
    <name type="scientific">Lupinus angustifolius</name>
    <name type="common">Narrow-leaved blue lupine</name>
    <dbReference type="NCBI Taxonomy" id="3871"/>
    <lineage>
        <taxon>Eukaryota</taxon>
        <taxon>Viridiplantae</taxon>
        <taxon>Streptophyta</taxon>
        <taxon>Embryophyta</taxon>
        <taxon>Tracheophyta</taxon>
        <taxon>Spermatophyta</taxon>
        <taxon>Magnoliopsida</taxon>
        <taxon>eudicotyledons</taxon>
        <taxon>Gunneridae</taxon>
        <taxon>Pentapetalae</taxon>
        <taxon>rosids</taxon>
        <taxon>fabids</taxon>
        <taxon>Fabales</taxon>
        <taxon>Fabaceae</taxon>
        <taxon>Papilionoideae</taxon>
        <taxon>50 kb inversion clade</taxon>
        <taxon>genistoids sensu lato</taxon>
        <taxon>core genistoids</taxon>
        <taxon>Genisteae</taxon>
        <taxon>Lupinus</taxon>
    </lineage>
</organism>
<dbReference type="KEGG" id="lang:109351702"/>
<evidence type="ECO:0000256" key="1">
    <source>
        <dbReference type="ARBA" id="ARBA00004123"/>
    </source>
</evidence>
<evidence type="ECO:0000256" key="5">
    <source>
        <dbReference type="ARBA" id="ARBA00023242"/>
    </source>
</evidence>
<keyword evidence="11" id="KW-1185">Reference proteome</keyword>
<feature type="domain" description="DDT" evidence="9">
    <location>
        <begin position="193"/>
        <end position="253"/>
    </location>
</feature>
<dbReference type="OrthoDB" id="784962at2759"/>
<gene>
    <name evidence="10" type="ORF">TanjilG_03197</name>
</gene>
<feature type="region of interest" description="Disordered" evidence="7">
    <location>
        <begin position="1442"/>
        <end position="1475"/>
    </location>
</feature>
<dbReference type="Gene3D" id="3.30.40.10">
    <property type="entry name" value="Zinc/RING finger domain, C3HC4 (zinc finger)"/>
    <property type="match status" value="2"/>
</dbReference>
<feature type="region of interest" description="Disordered" evidence="7">
    <location>
        <begin position="346"/>
        <end position="372"/>
    </location>
</feature>
<dbReference type="InterPro" id="IPR018501">
    <property type="entry name" value="DDT_dom"/>
</dbReference>
<evidence type="ECO:0000259" key="9">
    <source>
        <dbReference type="PROSITE" id="PS50827"/>
    </source>
</evidence>
<dbReference type="GO" id="GO:0008270">
    <property type="term" value="F:zinc ion binding"/>
    <property type="evidence" value="ECO:0007669"/>
    <property type="project" value="UniProtKB-KW"/>
</dbReference>
<dbReference type="Pfam" id="PF15612">
    <property type="entry name" value="WHIM1"/>
    <property type="match status" value="1"/>
</dbReference>
<dbReference type="GO" id="GO:0000785">
    <property type="term" value="C:chromatin"/>
    <property type="evidence" value="ECO:0007669"/>
    <property type="project" value="UniProtKB-ARBA"/>
</dbReference>
<keyword evidence="5" id="KW-0539">Nucleus</keyword>
<feature type="domain" description="PHD-type" evidence="8">
    <location>
        <begin position="416"/>
        <end position="463"/>
    </location>
</feature>
<sequence length="1741" mass="194701">MEPPVARSRGRPRKRRRNDEDKPVAELKRQVVETRLIALVGRFVLKKFPRNGFFLGKVVYYECGLYRVHYEDGDCEDLDSSEVRAILVNDSDFDAGLTRRKVKLEELVSQISVKVADEKNKGSVDHDKEDSKVDVPVSSESNNDEQDGEGDGGDSRDSGVGLGEQGSGTESETLSLPPPLQLPPSSGTVGVSDQYVSHLFAVYGFLRSFTTCLFLTPFTLDDFVGALNCQVANTLFDAIHVSLLRALKHRLETISSEGSELASKCLRCNDWSLLDTLTWPIFAIQYLVINRYTTGPEWKGFYNEIFTGEYYLIPVSRKLIILQILCDDVLDSEEIKAEMNMRKESEVGVDYDTEDTPPVEIRPRSHHQRYGKTSAREDKEAMKFASVSNVVNQPGNSLSYFRDTESTEDGDVDRNGDECRLCGMDGTLLCCDGCPSAYHSRCIGVMKMYIPEGAWYCPECKVNMIEPTIVKGTTLRGGEIFGKDLYGQLFVGTCDHLLVLNTNDDKSQLKYYNLNDIPKVLQVLYESLQHRTLYHGICMAVLQYWNVSGSFLPLSVSTGTNVNSVIKEETDFSTSLLPPSGEVNHNPVNLVNGEYPLTTPSSNHGDIAVLSLDASSVTTQSPAPESLYNSRSKECPIVDTKLPEETRMESIISFCSVSHQSDVNCHHSVDSSISMDHAKCSLVNRQYSNPSHANDMGLPTNCSVQTKESPQVGFGKWEHNITNSFRYMGFSYKPLAYINYYMHGDFAASAAAKLAVLSSEESRSESHVSDNQRKSTAAIVYLQAKAFSLTASRFFWPSSEKKLVEVPRERCGWCLSCKSHVSSKRGCMLNHAALSATKSAMKFFAAFSVLRSGEGNLPSIATYIIYIEECLHGLIVGPFRSASYRKQWREQVEQATTCSALKLLLLELEENIRTIAFCGDWVKLMDDCLVESSVIQSAPSSLGATQKRAPSGRRYKKRSASDEAKVDATPESFVWWRGGEFMKFVFQKAVLPLSMLRKAARRGGRRKVSGIFYTDDSEVPKRSRQLVWRVAVQMSRNASQLALQVRLLDSYLRWNDLIRQEQNIQDGKGQETEASTFRNANICDKKLVEGKGCYGVLFGSQKHLSSRVMKNVVEIEQGSDGKGKYWFSETRIPLYLVKEYEEANAKVPSGEECLDFVSQLHKRRLRTKCKDIFFYLACKRDNLDTFSCSVCHMGVPIRTTFQCNACQGYCHEGCSISSKIFTNEKVEYLTTCNHCHHAKLLALKETSNEFPTSPLLLRERENGSLTILKGPMPKCYDQVHKSARTKASSPGINQVGSVSVLRGPRSRCDDQPLTSTRTKDSRPGKKQVASDSSSAAKSRHRNSSWGIIWKKKNNEAVENSADVDFRLNNILLKGGSGMPQIEPVCHLCRKAYRSDLMYIFCKTCKNWYHAEAVELEESKILDVSGFKCCKCRRIKSPECPYSDVKPKTQEGKKSRSRPMASKKEHFPADSDSGTFSDMKECEPATPVFPVDDDPLLFPLSNVELITEPTLEVDIEQNTVSELGPQKLPVRRQVKCEGDEDLDVEWNTVSVSGPQKLPVRRQVKNEGDGYDSFGGNSLHAEFSTHNEPDNLSNPAWGSSTPLEYDTGVCFDSNLMNDSESLNYELMDFEPNTCFSLTELLQPDGSSSQFDGVDASGDLSGYVENSGTLVPEECGGVSLVESSKPAISFEDDNFYFCWQCCQTEPPPDLFCETCGMLIHSQCSTWAESPSRLGNWRCGNCREW</sequence>
<feature type="region of interest" description="Disordered" evidence="7">
    <location>
        <begin position="941"/>
        <end position="961"/>
    </location>
</feature>
<protein>
    <recommendedName>
        <fullName evidence="12">PHD-type domain-containing protein</fullName>
    </recommendedName>
</protein>